<comment type="caution">
    <text evidence="1">The sequence shown here is derived from an EMBL/GenBank/DDBJ whole genome shotgun (WGS) entry which is preliminary data.</text>
</comment>
<reference evidence="1 2" key="1">
    <citation type="journal article" date="2021" name="Nat. Commun.">
        <title>Genetic determinants of endophytism in the Arabidopsis root mycobiome.</title>
        <authorList>
            <person name="Mesny F."/>
            <person name="Miyauchi S."/>
            <person name="Thiergart T."/>
            <person name="Pickel B."/>
            <person name="Atanasova L."/>
            <person name="Karlsson M."/>
            <person name="Huettel B."/>
            <person name="Barry K.W."/>
            <person name="Haridas S."/>
            <person name="Chen C."/>
            <person name="Bauer D."/>
            <person name="Andreopoulos W."/>
            <person name="Pangilinan J."/>
            <person name="LaButti K."/>
            <person name="Riley R."/>
            <person name="Lipzen A."/>
            <person name="Clum A."/>
            <person name="Drula E."/>
            <person name="Henrissat B."/>
            <person name="Kohler A."/>
            <person name="Grigoriev I.V."/>
            <person name="Martin F.M."/>
            <person name="Hacquard S."/>
        </authorList>
    </citation>
    <scope>NUCLEOTIDE SEQUENCE [LARGE SCALE GENOMIC DNA]</scope>
    <source>
        <strain evidence="1 2">MPI-SDFR-AT-0079</strain>
    </source>
</reference>
<gene>
    <name evidence="1" type="ORF">F5144DRAFT_213349</name>
</gene>
<dbReference type="Proteomes" id="UP000724584">
    <property type="component" value="Unassembled WGS sequence"/>
</dbReference>
<keyword evidence="1" id="KW-0378">Hydrolase</keyword>
<keyword evidence="2" id="KW-1185">Reference proteome</keyword>
<evidence type="ECO:0000313" key="2">
    <source>
        <dbReference type="Proteomes" id="UP000724584"/>
    </source>
</evidence>
<accession>A0ACB7P4L4</accession>
<organism evidence="1 2">
    <name type="scientific">Chaetomium tenue</name>
    <dbReference type="NCBI Taxonomy" id="1854479"/>
    <lineage>
        <taxon>Eukaryota</taxon>
        <taxon>Fungi</taxon>
        <taxon>Dikarya</taxon>
        <taxon>Ascomycota</taxon>
        <taxon>Pezizomycotina</taxon>
        <taxon>Sordariomycetes</taxon>
        <taxon>Sordariomycetidae</taxon>
        <taxon>Sordariales</taxon>
        <taxon>Chaetomiaceae</taxon>
        <taxon>Chaetomium</taxon>
    </lineage>
</organism>
<sequence length="326" mass="35817">MLLYTATFAVLLAAAPSFILPVSAASSKRGLAFTPNETSRADDKIWVEKPTSLTWYYNYEPRPESTYNDVSQSDFEFVPMMWGAPDNIDDTSFLSTVQSLVKDQGINITNVLSFNEPDGPFVYGGSNMEPSAAAQIWVNNMIPIQKMGIRVGLPACTGGSSGLPWLQNFLTECSKLVSTEKSQQNCTYDFVTIHWYGNFEGLASHMGQYSAAFPNKTMWITEYNLNDQDLETTQEFYNMSAEYFDRLESVERYSLFGAFRSDVSNVGPNGAMLSVNGSLTDIGAWYLGREATGILPGSSSSAFRPVLPQMSVAALAALVAVTILLT</sequence>
<name>A0ACB7P4L4_9PEZI</name>
<dbReference type="EMBL" id="JAGIZQ010000004">
    <property type="protein sequence ID" value="KAH6631262.1"/>
    <property type="molecule type" value="Genomic_DNA"/>
</dbReference>
<proteinExistence type="predicted"/>
<evidence type="ECO:0000313" key="1">
    <source>
        <dbReference type="EMBL" id="KAH6631262.1"/>
    </source>
</evidence>
<protein>
    <submittedName>
        <fullName evidence="1">Glycosyl hydrolase catalytic core-domain-containing protein</fullName>
    </submittedName>
</protein>